<keyword evidence="6" id="KW-0963">Cytoplasm</keyword>
<evidence type="ECO:0000256" key="4">
    <source>
        <dbReference type="ARBA" id="ARBA00007958"/>
    </source>
</evidence>
<dbReference type="Pfam" id="PF13242">
    <property type="entry name" value="Hydrolase_like"/>
    <property type="match status" value="1"/>
</dbReference>
<evidence type="ECO:0000256" key="3">
    <source>
        <dbReference type="ARBA" id="ARBA00004496"/>
    </source>
</evidence>
<evidence type="ECO:0000256" key="10">
    <source>
        <dbReference type="ARBA" id="ARBA00023242"/>
    </source>
</evidence>
<evidence type="ECO:0000256" key="8">
    <source>
        <dbReference type="ARBA" id="ARBA00022801"/>
    </source>
</evidence>
<evidence type="ECO:0000256" key="13">
    <source>
        <dbReference type="ARBA" id="ARBA00047820"/>
    </source>
</evidence>
<evidence type="ECO:0000256" key="5">
    <source>
        <dbReference type="ARBA" id="ARBA00012146"/>
    </source>
</evidence>
<name>A0A0B2UIJ3_TOXCA</name>
<gene>
    <name evidence="14" type="primary">lhpp</name>
    <name evidence="14" type="ORF">Tcan_12104</name>
</gene>
<keyword evidence="7" id="KW-0479">Metal-binding</keyword>
<dbReference type="PANTHER" id="PTHR19288:SF44">
    <property type="entry name" value="PHOSPHOLYSINE PHOSPHOHISTIDINE INORGANIC PYROPHOSPHATE PHOSPHATASE"/>
    <property type="match status" value="1"/>
</dbReference>
<keyword evidence="10" id="KW-0539">Nucleus</keyword>
<dbReference type="InterPro" id="IPR006355">
    <property type="entry name" value="LHPP/HDHD2"/>
</dbReference>
<comment type="cofactor">
    <cofactor evidence="1">
        <name>Mg(2+)</name>
        <dbReference type="ChEBI" id="CHEBI:18420"/>
    </cofactor>
</comment>
<evidence type="ECO:0000256" key="1">
    <source>
        <dbReference type="ARBA" id="ARBA00001946"/>
    </source>
</evidence>
<evidence type="ECO:0000256" key="9">
    <source>
        <dbReference type="ARBA" id="ARBA00022842"/>
    </source>
</evidence>
<comment type="function">
    <text evidence="11">Phosphatase that hydrolyzes imidodiphosphate, 3-phosphohistidine and 6-phospholysine. Has broad substrate specificity and can also hydrolyze inorganic diphosphate, but with lower efficiency.</text>
</comment>
<dbReference type="STRING" id="6265.A0A0B2UIJ3"/>
<dbReference type="NCBIfam" id="TIGR01458">
    <property type="entry name" value="HAD-SF-IIA-hyp3"/>
    <property type="match status" value="1"/>
</dbReference>
<comment type="similarity">
    <text evidence="4">Belongs to the HAD-like hydrolase superfamily.</text>
</comment>
<sequence>MEAFRCNPVRGFLLDITGVLYNSSPNSLGRAIPGSIEAVNRLYSESRVRFVSNESSESRYDLAKKLVKLGFNLKEEHIFTPAPIAVRYLKQHALRPYLLVHQGALKEFADVVGEEPNCVLMGDAEETFSYDTMNQAFRVLAKLEDPLIVTVGFGKFYQRIDGPCLDVGGFAKALQYATDARIITIGKPAESFFMTAIDDMGLSKEDVVMIGDDIVSDIGGAMNVGIRAVQLRTGKWRSDWENHSIKPHLIANNLKEAVNTLLQYR</sequence>
<evidence type="ECO:0000256" key="12">
    <source>
        <dbReference type="ARBA" id="ARBA00039357"/>
    </source>
</evidence>
<dbReference type="InterPro" id="IPR006357">
    <property type="entry name" value="HAD-SF_hydro_IIA"/>
</dbReference>
<dbReference type="Gene3D" id="3.40.50.1000">
    <property type="entry name" value="HAD superfamily/HAD-like"/>
    <property type="match status" value="2"/>
</dbReference>
<evidence type="ECO:0000313" key="15">
    <source>
        <dbReference type="Proteomes" id="UP000031036"/>
    </source>
</evidence>
<comment type="catalytic activity">
    <reaction evidence="13">
        <text>diphosphate + H2O = 2 phosphate + H(+)</text>
        <dbReference type="Rhea" id="RHEA:24576"/>
        <dbReference type="ChEBI" id="CHEBI:15377"/>
        <dbReference type="ChEBI" id="CHEBI:15378"/>
        <dbReference type="ChEBI" id="CHEBI:33019"/>
        <dbReference type="ChEBI" id="CHEBI:43474"/>
        <dbReference type="EC" id="3.6.1.1"/>
    </reaction>
</comment>
<evidence type="ECO:0000256" key="11">
    <source>
        <dbReference type="ARBA" id="ARBA00037258"/>
    </source>
</evidence>
<dbReference type="AlphaFoldDB" id="A0A0B2UIJ3"/>
<dbReference type="Proteomes" id="UP000031036">
    <property type="component" value="Unassembled WGS sequence"/>
</dbReference>
<dbReference type="OrthoDB" id="426235at2759"/>
<dbReference type="FunFam" id="3.40.50.1000:FF:000051">
    <property type="entry name" value="Phospholysine phosphohistidine inorganic pyrophosphate phosphatase"/>
    <property type="match status" value="1"/>
</dbReference>
<dbReference type="InterPro" id="IPR023214">
    <property type="entry name" value="HAD_sf"/>
</dbReference>
<reference evidence="14 15" key="1">
    <citation type="submission" date="2014-11" db="EMBL/GenBank/DDBJ databases">
        <title>Genetic blueprint of the zoonotic pathogen Toxocara canis.</title>
        <authorList>
            <person name="Zhu X.-Q."/>
            <person name="Korhonen P.K."/>
            <person name="Cai H."/>
            <person name="Young N.D."/>
            <person name="Nejsum P."/>
            <person name="von Samson-Himmelstjerna G."/>
            <person name="Boag P.R."/>
            <person name="Tan P."/>
            <person name="Li Q."/>
            <person name="Min J."/>
            <person name="Yang Y."/>
            <person name="Wang X."/>
            <person name="Fang X."/>
            <person name="Hall R.S."/>
            <person name="Hofmann A."/>
            <person name="Sternberg P.W."/>
            <person name="Jex A.R."/>
            <person name="Gasser R.B."/>
        </authorList>
    </citation>
    <scope>NUCLEOTIDE SEQUENCE [LARGE SCALE GENOMIC DNA]</scope>
    <source>
        <strain evidence="14">PN_DK_2014</strain>
    </source>
</reference>
<keyword evidence="9" id="KW-0460">Magnesium</keyword>
<accession>A0A0B2UIJ3</accession>
<dbReference type="GO" id="GO:0005829">
    <property type="term" value="C:cytosol"/>
    <property type="evidence" value="ECO:0007669"/>
    <property type="project" value="TreeGrafter"/>
</dbReference>
<protein>
    <recommendedName>
        <fullName evidence="12">Phospholysine phosphohistidine inorganic pyrophosphate phosphatase</fullName>
        <ecNumber evidence="5">3.6.1.1</ecNumber>
    </recommendedName>
</protein>
<evidence type="ECO:0000256" key="2">
    <source>
        <dbReference type="ARBA" id="ARBA00004123"/>
    </source>
</evidence>
<dbReference type="InterPro" id="IPR036412">
    <property type="entry name" value="HAD-like_sf"/>
</dbReference>
<comment type="subcellular location">
    <subcellularLocation>
        <location evidence="3">Cytoplasm</location>
    </subcellularLocation>
    <subcellularLocation>
        <location evidence="2">Nucleus</location>
    </subcellularLocation>
</comment>
<dbReference type="OMA" id="EEHIFMP"/>
<dbReference type="SUPFAM" id="SSF56784">
    <property type="entry name" value="HAD-like"/>
    <property type="match status" value="1"/>
</dbReference>
<evidence type="ECO:0000313" key="14">
    <source>
        <dbReference type="EMBL" id="KHN70896.1"/>
    </source>
</evidence>
<dbReference type="Pfam" id="PF13344">
    <property type="entry name" value="Hydrolase_6"/>
    <property type="match status" value="1"/>
</dbReference>
<evidence type="ECO:0000256" key="7">
    <source>
        <dbReference type="ARBA" id="ARBA00022723"/>
    </source>
</evidence>
<dbReference type="EMBL" id="JPKZ01022847">
    <property type="protein sequence ID" value="KHN70896.1"/>
    <property type="molecule type" value="Genomic_DNA"/>
</dbReference>
<comment type="caution">
    <text evidence="14">The sequence shown here is derived from an EMBL/GenBank/DDBJ whole genome shotgun (WGS) entry which is preliminary data.</text>
</comment>
<dbReference type="GO" id="GO:0004427">
    <property type="term" value="F:inorganic diphosphate phosphatase activity"/>
    <property type="evidence" value="ECO:0007669"/>
    <property type="project" value="UniProtKB-EC"/>
</dbReference>
<keyword evidence="8" id="KW-0378">Hydrolase</keyword>
<keyword evidence="15" id="KW-1185">Reference proteome</keyword>
<dbReference type="GO" id="GO:0005634">
    <property type="term" value="C:nucleus"/>
    <property type="evidence" value="ECO:0007669"/>
    <property type="project" value="UniProtKB-SubCell"/>
</dbReference>
<proteinExistence type="inferred from homology"/>
<dbReference type="PANTHER" id="PTHR19288">
    <property type="entry name" value="4-NITROPHENYLPHOSPHATASE-RELATED"/>
    <property type="match status" value="1"/>
</dbReference>
<organism evidence="14 15">
    <name type="scientific">Toxocara canis</name>
    <name type="common">Canine roundworm</name>
    <dbReference type="NCBI Taxonomy" id="6265"/>
    <lineage>
        <taxon>Eukaryota</taxon>
        <taxon>Metazoa</taxon>
        <taxon>Ecdysozoa</taxon>
        <taxon>Nematoda</taxon>
        <taxon>Chromadorea</taxon>
        <taxon>Rhabditida</taxon>
        <taxon>Spirurina</taxon>
        <taxon>Ascaridomorpha</taxon>
        <taxon>Ascaridoidea</taxon>
        <taxon>Toxocaridae</taxon>
        <taxon>Toxocara</taxon>
    </lineage>
</organism>
<dbReference type="GO" id="GO:0016791">
    <property type="term" value="F:phosphatase activity"/>
    <property type="evidence" value="ECO:0007669"/>
    <property type="project" value="InterPro"/>
</dbReference>
<dbReference type="EC" id="3.6.1.1" evidence="5"/>
<dbReference type="GO" id="GO:0046872">
    <property type="term" value="F:metal ion binding"/>
    <property type="evidence" value="ECO:0007669"/>
    <property type="project" value="UniProtKB-KW"/>
</dbReference>
<evidence type="ECO:0000256" key="6">
    <source>
        <dbReference type="ARBA" id="ARBA00022490"/>
    </source>
</evidence>